<sequence length="109" mass="12247">MTEDRGGGLVSEYERRLAAFNTSVDRQHEQIEREAANRGLSADVFLERMLNGDFDGQLGRLNTFVSEARRLAGRVHEVQRRIAPDIRIEGESVRPLTPEQLRGGGSVVR</sequence>
<gene>
    <name evidence="1" type="ORF">LCGC14_1661740</name>
</gene>
<reference evidence="1" key="1">
    <citation type="journal article" date="2015" name="Nature">
        <title>Complex archaea that bridge the gap between prokaryotes and eukaryotes.</title>
        <authorList>
            <person name="Spang A."/>
            <person name="Saw J.H."/>
            <person name="Jorgensen S.L."/>
            <person name="Zaremba-Niedzwiedzka K."/>
            <person name="Martijn J."/>
            <person name="Lind A.E."/>
            <person name="van Eijk R."/>
            <person name="Schleper C."/>
            <person name="Guy L."/>
            <person name="Ettema T.J."/>
        </authorList>
    </citation>
    <scope>NUCLEOTIDE SEQUENCE</scope>
</reference>
<accession>A0A0F9HTV8</accession>
<evidence type="ECO:0000313" key="1">
    <source>
        <dbReference type="EMBL" id="KKM18826.1"/>
    </source>
</evidence>
<feature type="non-terminal residue" evidence="1">
    <location>
        <position position="109"/>
    </location>
</feature>
<organism evidence="1">
    <name type="scientific">marine sediment metagenome</name>
    <dbReference type="NCBI Taxonomy" id="412755"/>
    <lineage>
        <taxon>unclassified sequences</taxon>
        <taxon>metagenomes</taxon>
        <taxon>ecological metagenomes</taxon>
    </lineage>
</organism>
<dbReference type="EMBL" id="LAZR01014135">
    <property type="protein sequence ID" value="KKM18826.1"/>
    <property type="molecule type" value="Genomic_DNA"/>
</dbReference>
<comment type="caution">
    <text evidence="1">The sequence shown here is derived from an EMBL/GenBank/DDBJ whole genome shotgun (WGS) entry which is preliminary data.</text>
</comment>
<protein>
    <submittedName>
        <fullName evidence="1">Uncharacterized protein</fullName>
    </submittedName>
</protein>
<proteinExistence type="predicted"/>
<dbReference type="AlphaFoldDB" id="A0A0F9HTV8"/>
<name>A0A0F9HTV8_9ZZZZ</name>